<dbReference type="FunFam" id="1.10.472.10:FF:000029">
    <property type="entry name" value="Cyclin h"/>
    <property type="match status" value="1"/>
</dbReference>
<dbReference type="InterPro" id="IPR043198">
    <property type="entry name" value="Cyclin/Ssn8"/>
</dbReference>
<dbReference type="Proteomes" id="UP000298787">
    <property type="component" value="Chromosome 11"/>
</dbReference>
<gene>
    <name evidence="10" type="ORF">D9C73_012328</name>
</gene>
<reference evidence="10 11" key="1">
    <citation type="submission" date="2019-01" db="EMBL/GenBank/DDBJ databases">
        <title>Genome Assembly of Collichthys lucidus.</title>
        <authorList>
            <person name="Cai M."/>
            <person name="Xiao S."/>
        </authorList>
    </citation>
    <scope>NUCLEOTIDE SEQUENCE [LARGE SCALE GENOMIC DNA]</scope>
    <source>
        <strain evidence="10">JT15FE1705JMU</strain>
        <tissue evidence="10">Muscle</tissue>
    </source>
</reference>
<dbReference type="InterPro" id="IPR036915">
    <property type="entry name" value="Cyclin-like_sf"/>
</dbReference>
<dbReference type="PANTHER" id="PTHR10026">
    <property type="entry name" value="CYCLIN"/>
    <property type="match status" value="1"/>
</dbReference>
<dbReference type="GO" id="GO:0006351">
    <property type="term" value="P:DNA-templated transcription"/>
    <property type="evidence" value="ECO:0007669"/>
    <property type="project" value="InterPro"/>
</dbReference>
<dbReference type="InterPro" id="IPR027081">
    <property type="entry name" value="CyclinH/Ccl1"/>
</dbReference>
<dbReference type="InterPro" id="IPR013763">
    <property type="entry name" value="Cyclin-like_dom"/>
</dbReference>
<keyword evidence="3 7" id="KW-0195">Cyclin</keyword>
<evidence type="ECO:0000259" key="9">
    <source>
        <dbReference type="SMART" id="SM00385"/>
    </source>
</evidence>
<dbReference type="GO" id="GO:0016538">
    <property type="term" value="F:cyclin-dependent protein serine/threonine kinase regulator activity"/>
    <property type="evidence" value="ECO:0007669"/>
    <property type="project" value="InterPro"/>
</dbReference>
<keyword evidence="4" id="KW-0131">Cell cycle</keyword>
<protein>
    <recommendedName>
        <fullName evidence="2">Cyclin-H</fullName>
    </recommendedName>
</protein>
<comment type="subunit">
    <text evidence="6">Associates primarily with CDK7 and MAT1 to form the CAK complex. CAK can further associate with the core-TFIIH to form the TFIIH basal transcription factor.</text>
</comment>
<accession>A0A4U5UYD1</accession>
<dbReference type="CDD" id="cd20524">
    <property type="entry name" value="CYCLIN_CCNH_rpt1"/>
    <property type="match status" value="1"/>
</dbReference>
<dbReference type="InterPro" id="IPR031658">
    <property type="entry name" value="Cyclin_C_2"/>
</dbReference>
<evidence type="ECO:0000256" key="4">
    <source>
        <dbReference type="ARBA" id="ARBA00023306"/>
    </source>
</evidence>
<sequence>MFHNSSQRKYWIFRSEDELELMRRKANHKFRNKVQETGKPGVSDSTFLQRHEEDVLFRHYERRMLDFCNAFKPAMPKSVVGTAIMYFRRFYLNNSIMEYHPRIIMLTCSYLACKVDEFNVSCTQFVGNLVQESPAGQERVLEQILEYELLLIQQLNFHLVVHNPYRPMEGLLIDLKTRYPTLENPESLRKHADDFLTQAALTDAGLLFPPSQIALTAILTSSSRAGLNMESYLTECLGLKGDKETLSKMYDSMRRMNTLLKKYELPKADEVNAYKPKLERIHAEFTSSNKRKRGYDEDAPIAKEPRVTEEEWTDEDLV</sequence>
<dbReference type="CDD" id="cd20525">
    <property type="entry name" value="CYCLIN_CCNH_rpt2"/>
    <property type="match status" value="1"/>
</dbReference>
<evidence type="ECO:0000256" key="7">
    <source>
        <dbReference type="RuleBase" id="RU000383"/>
    </source>
</evidence>
<evidence type="ECO:0000256" key="8">
    <source>
        <dbReference type="SAM" id="MobiDB-lite"/>
    </source>
</evidence>
<dbReference type="NCBIfam" id="TIGR00569">
    <property type="entry name" value="ccl1"/>
    <property type="match status" value="1"/>
</dbReference>
<dbReference type="Pfam" id="PF16899">
    <property type="entry name" value="Cyclin_C_2"/>
    <property type="match status" value="1"/>
</dbReference>
<evidence type="ECO:0000256" key="1">
    <source>
        <dbReference type="ARBA" id="ARBA00008638"/>
    </source>
</evidence>
<dbReference type="Pfam" id="PF00134">
    <property type="entry name" value="Cyclin_N"/>
    <property type="match status" value="1"/>
</dbReference>
<proteinExistence type="inferred from homology"/>
<evidence type="ECO:0000256" key="5">
    <source>
        <dbReference type="ARBA" id="ARBA00025343"/>
    </source>
</evidence>
<organism evidence="10 11">
    <name type="scientific">Collichthys lucidus</name>
    <name type="common">Big head croaker</name>
    <name type="synonym">Sciaena lucida</name>
    <dbReference type="NCBI Taxonomy" id="240159"/>
    <lineage>
        <taxon>Eukaryota</taxon>
        <taxon>Metazoa</taxon>
        <taxon>Chordata</taxon>
        <taxon>Craniata</taxon>
        <taxon>Vertebrata</taxon>
        <taxon>Euteleostomi</taxon>
        <taxon>Actinopterygii</taxon>
        <taxon>Neopterygii</taxon>
        <taxon>Teleostei</taxon>
        <taxon>Neoteleostei</taxon>
        <taxon>Acanthomorphata</taxon>
        <taxon>Eupercaria</taxon>
        <taxon>Sciaenidae</taxon>
        <taxon>Collichthys</taxon>
    </lineage>
</organism>
<dbReference type="EMBL" id="CM014088">
    <property type="protein sequence ID" value="TKS78845.1"/>
    <property type="molecule type" value="Genomic_DNA"/>
</dbReference>
<dbReference type="STRING" id="240159.A0A4U5UYD1"/>
<dbReference type="GO" id="GO:0006357">
    <property type="term" value="P:regulation of transcription by RNA polymerase II"/>
    <property type="evidence" value="ECO:0007669"/>
    <property type="project" value="InterPro"/>
</dbReference>
<dbReference type="Gene3D" id="1.10.472.10">
    <property type="entry name" value="Cyclin-like"/>
    <property type="match status" value="2"/>
</dbReference>
<feature type="compositionally biased region" description="Basic and acidic residues" evidence="8">
    <location>
        <begin position="294"/>
        <end position="309"/>
    </location>
</feature>
<dbReference type="SMART" id="SM00385">
    <property type="entry name" value="CYCLIN"/>
    <property type="match status" value="1"/>
</dbReference>
<dbReference type="InterPro" id="IPR006671">
    <property type="entry name" value="Cyclin_N"/>
</dbReference>
<evidence type="ECO:0000313" key="10">
    <source>
        <dbReference type="EMBL" id="TKS78845.1"/>
    </source>
</evidence>
<evidence type="ECO:0000256" key="6">
    <source>
        <dbReference type="ARBA" id="ARBA00026042"/>
    </source>
</evidence>
<feature type="region of interest" description="Disordered" evidence="8">
    <location>
        <begin position="289"/>
        <end position="318"/>
    </location>
</feature>
<dbReference type="SUPFAM" id="SSF47954">
    <property type="entry name" value="Cyclin-like"/>
    <property type="match status" value="2"/>
</dbReference>
<evidence type="ECO:0000256" key="3">
    <source>
        <dbReference type="ARBA" id="ARBA00023127"/>
    </source>
</evidence>
<name>A0A4U5UYD1_COLLU</name>
<feature type="domain" description="Cyclin-like" evidence="9">
    <location>
        <begin position="62"/>
        <end position="153"/>
    </location>
</feature>
<comment type="similarity">
    <text evidence="1">Belongs to the cyclin family. Cyclin C subfamily.</text>
</comment>
<evidence type="ECO:0000256" key="2">
    <source>
        <dbReference type="ARBA" id="ARBA00019496"/>
    </source>
</evidence>
<keyword evidence="11" id="KW-1185">Reference proteome</keyword>
<comment type="function">
    <text evidence="5">Regulates CDK7, the catalytic subunit of the CDK-activating kinase (CAK) enzymatic complex. CAK activates the cyclin-associated kinases CDK1, CDK2, CDK4 and CDK6 by threonine phosphorylation. CAK complexed to the core-TFIIH basal transcription factor activates RNA polymerase II by serine phosphorylation of the repetitive C-terminal domain (CTD) of its large subunit (POLR2A), allowing its escape from the promoter and elongation of the transcripts. Involved in cell cycle control and in RNA transcription by RNA polymerase II. Its expression and activity are constant throughout the cell cycle.</text>
</comment>
<dbReference type="GO" id="GO:0070985">
    <property type="term" value="C:transcription factor TFIIK complex"/>
    <property type="evidence" value="ECO:0007669"/>
    <property type="project" value="InterPro"/>
</dbReference>
<dbReference type="AlphaFoldDB" id="A0A4U5UYD1"/>
<evidence type="ECO:0000313" key="11">
    <source>
        <dbReference type="Proteomes" id="UP000298787"/>
    </source>
</evidence>